<dbReference type="InterPro" id="IPR050679">
    <property type="entry name" value="Bact_HTH_transcr_reg"/>
</dbReference>
<keyword evidence="2" id="KW-0238">DNA-binding</keyword>
<sequence>MSEPAAPTAPPRYFQVKLALAELIAGLDRGVSLPPERQLAEQLGTSRTTLRKALAELAGEGVLRRTQGSGNFVAPPKVVHVRQLSSLTDDLKAEGMQASSQILGLQRVRAEAAVAEHLEIAPGERIHVLTRLRLVDGEPLAIEEAHLPGALPRLEAHLTEKGSLYAAMRDCYDRVVHSVEDTVETALATPHQAELLGIATGQPLLLVHRTSRDEAGNVIEWTRSVYRGDRFRFVARA</sequence>
<evidence type="ECO:0000256" key="1">
    <source>
        <dbReference type="ARBA" id="ARBA00023015"/>
    </source>
</evidence>
<dbReference type="Gene3D" id="1.10.10.10">
    <property type="entry name" value="Winged helix-like DNA-binding domain superfamily/Winged helix DNA-binding domain"/>
    <property type="match status" value="1"/>
</dbReference>
<name>A0AAI8XPU1_MYCME</name>
<dbReference type="InterPro" id="IPR028978">
    <property type="entry name" value="Chorismate_lyase_/UTRA_dom_sf"/>
</dbReference>
<dbReference type="GO" id="GO:0003677">
    <property type="term" value="F:DNA binding"/>
    <property type="evidence" value="ECO:0007669"/>
    <property type="project" value="UniProtKB-KW"/>
</dbReference>
<proteinExistence type="predicted"/>
<keyword evidence="3" id="KW-0804">Transcription</keyword>
<dbReference type="PANTHER" id="PTHR44846">
    <property type="entry name" value="MANNOSYL-D-GLYCERATE TRANSPORT/METABOLISM SYSTEM REPRESSOR MNGR-RELATED"/>
    <property type="match status" value="1"/>
</dbReference>
<dbReference type="EMBL" id="AP027452">
    <property type="protein sequence ID" value="BDY30208.1"/>
    <property type="molecule type" value="Genomic_DNA"/>
</dbReference>
<dbReference type="SUPFAM" id="SSF64288">
    <property type="entry name" value="Chorismate lyase-like"/>
    <property type="match status" value="1"/>
</dbReference>
<gene>
    <name evidence="5" type="primary">dasR_2</name>
    <name evidence="5" type="ORF">hbim_04151</name>
</gene>
<dbReference type="CDD" id="cd07377">
    <property type="entry name" value="WHTH_GntR"/>
    <property type="match status" value="1"/>
</dbReference>
<feature type="domain" description="HTH gntR-type" evidence="4">
    <location>
        <begin position="10"/>
        <end position="76"/>
    </location>
</feature>
<organism evidence="5 6">
    <name type="scientific">Mycolicibacterium mageritense</name>
    <name type="common">Mycobacterium mageritense</name>
    <dbReference type="NCBI Taxonomy" id="53462"/>
    <lineage>
        <taxon>Bacteria</taxon>
        <taxon>Bacillati</taxon>
        <taxon>Actinomycetota</taxon>
        <taxon>Actinomycetes</taxon>
        <taxon>Mycobacteriales</taxon>
        <taxon>Mycobacteriaceae</taxon>
        <taxon>Mycolicibacterium</taxon>
    </lineage>
</organism>
<dbReference type="RefSeq" id="WP_286211197.1">
    <property type="nucleotide sequence ID" value="NZ_AP027452.1"/>
</dbReference>
<keyword evidence="1" id="KW-0805">Transcription regulation</keyword>
<protein>
    <submittedName>
        <fullName evidence="5">HTH-type transcriptional repressor DasR</fullName>
    </submittedName>
</protein>
<accession>A0AAI8XPU1</accession>
<dbReference type="InterPro" id="IPR000524">
    <property type="entry name" value="Tscrpt_reg_HTH_GntR"/>
</dbReference>
<dbReference type="Gene3D" id="3.40.1410.10">
    <property type="entry name" value="Chorismate lyase-like"/>
    <property type="match status" value="1"/>
</dbReference>
<dbReference type="Proteomes" id="UP001241092">
    <property type="component" value="Chromosome"/>
</dbReference>
<dbReference type="InterPro" id="IPR011663">
    <property type="entry name" value="UTRA"/>
</dbReference>
<dbReference type="SUPFAM" id="SSF46785">
    <property type="entry name" value="Winged helix' DNA-binding domain"/>
    <property type="match status" value="1"/>
</dbReference>
<dbReference type="GO" id="GO:0003700">
    <property type="term" value="F:DNA-binding transcription factor activity"/>
    <property type="evidence" value="ECO:0007669"/>
    <property type="project" value="InterPro"/>
</dbReference>
<dbReference type="PROSITE" id="PS50949">
    <property type="entry name" value="HTH_GNTR"/>
    <property type="match status" value="1"/>
</dbReference>
<reference evidence="5" key="1">
    <citation type="submission" date="2023-03" db="EMBL/GenBank/DDBJ databases">
        <title>Draft genome sequence of a Mycolicibacterium mageritense strain H4_3_1 isolated from a hybrid biological-inorganic system reactor.</title>
        <authorList>
            <person name="Feng X."/>
            <person name="Kazama D."/>
            <person name="Sato K."/>
            <person name="Kobayashi H."/>
        </authorList>
    </citation>
    <scope>NUCLEOTIDE SEQUENCE</scope>
    <source>
        <strain evidence="5">H4_3_1</strain>
    </source>
</reference>
<dbReference type="AlphaFoldDB" id="A0AAI8XPU1"/>
<evidence type="ECO:0000259" key="4">
    <source>
        <dbReference type="PROSITE" id="PS50949"/>
    </source>
</evidence>
<dbReference type="SMART" id="SM00866">
    <property type="entry name" value="UTRA"/>
    <property type="match status" value="1"/>
</dbReference>
<evidence type="ECO:0000256" key="2">
    <source>
        <dbReference type="ARBA" id="ARBA00023125"/>
    </source>
</evidence>
<evidence type="ECO:0000313" key="5">
    <source>
        <dbReference type="EMBL" id="BDY30208.1"/>
    </source>
</evidence>
<dbReference type="PANTHER" id="PTHR44846:SF1">
    <property type="entry name" value="MANNOSYL-D-GLYCERATE TRANSPORT_METABOLISM SYSTEM REPRESSOR MNGR-RELATED"/>
    <property type="match status" value="1"/>
</dbReference>
<evidence type="ECO:0000256" key="3">
    <source>
        <dbReference type="ARBA" id="ARBA00023163"/>
    </source>
</evidence>
<dbReference type="GO" id="GO:0045892">
    <property type="term" value="P:negative regulation of DNA-templated transcription"/>
    <property type="evidence" value="ECO:0007669"/>
    <property type="project" value="TreeGrafter"/>
</dbReference>
<dbReference type="Pfam" id="PF07702">
    <property type="entry name" value="UTRA"/>
    <property type="match status" value="1"/>
</dbReference>
<dbReference type="SMART" id="SM00345">
    <property type="entry name" value="HTH_GNTR"/>
    <property type="match status" value="1"/>
</dbReference>
<dbReference type="PRINTS" id="PR00035">
    <property type="entry name" value="HTHGNTR"/>
</dbReference>
<evidence type="ECO:0000313" key="6">
    <source>
        <dbReference type="Proteomes" id="UP001241092"/>
    </source>
</evidence>
<dbReference type="Pfam" id="PF00392">
    <property type="entry name" value="GntR"/>
    <property type="match status" value="1"/>
</dbReference>
<dbReference type="InterPro" id="IPR036388">
    <property type="entry name" value="WH-like_DNA-bd_sf"/>
</dbReference>
<dbReference type="InterPro" id="IPR036390">
    <property type="entry name" value="WH_DNA-bd_sf"/>
</dbReference>